<protein>
    <submittedName>
        <fullName evidence="1">Uncharacterized protein</fullName>
    </submittedName>
</protein>
<proteinExistence type="predicted"/>
<accession>A0A542BLR4</accession>
<sequence length="37" mass="4412">MRFEQHQSGPRLEPRNGVQPAKYDEYRVVLLRQNDLA</sequence>
<organism evidence="1">
    <name type="scientific">Serratia fonticola</name>
    <dbReference type="NCBI Taxonomy" id="47917"/>
    <lineage>
        <taxon>Bacteria</taxon>
        <taxon>Pseudomonadati</taxon>
        <taxon>Pseudomonadota</taxon>
        <taxon>Gammaproteobacteria</taxon>
        <taxon>Enterobacterales</taxon>
        <taxon>Yersiniaceae</taxon>
        <taxon>Serratia</taxon>
    </lineage>
</organism>
<gene>
    <name evidence="1" type="ORF">FHU10_0363</name>
</gene>
<reference evidence="1" key="1">
    <citation type="submission" date="2019-06" db="EMBL/GenBank/DDBJ databases">
        <authorList>
            <person name="Deangelis K."/>
            <person name="Huntemann M."/>
            <person name="Clum A."/>
            <person name="Pillay M."/>
            <person name="Palaniappan K."/>
            <person name="Varghese N."/>
            <person name="Mikhailova N."/>
            <person name="Stamatis D."/>
            <person name="Reddy T."/>
            <person name="Daum C."/>
            <person name="Shapiro N."/>
            <person name="Ivanova N."/>
            <person name="Kyrpides N."/>
            <person name="Woyke T."/>
        </authorList>
    </citation>
    <scope>NUCLEOTIDE SEQUENCE [LARGE SCALE GENOMIC DNA]</scope>
    <source>
        <strain evidence="1">128R</strain>
    </source>
</reference>
<dbReference type="AlphaFoldDB" id="A0A542BLR4"/>
<reference evidence="1" key="2">
    <citation type="submission" date="2019-08" db="EMBL/GenBank/DDBJ databases">
        <title>Investigation of anaerobic lignin degradation for improved lignocellulosic biofuels.</title>
        <authorList>
            <person name="Deangelis K.PhD."/>
        </authorList>
    </citation>
    <scope>NUCLEOTIDE SEQUENCE [LARGE SCALE GENOMIC DNA]</scope>
    <source>
        <strain evidence="1">128R</strain>
    </source>
</reference>
<dbReference type="EMBL" id="VISQ01000001">
    <property type="protein sequence ID" value="TVZ67964.1"/>
    <property type="molecule type" value="Genomic_DNA"/>
</dbReference>
<evidence type="ECO:0000313" key="1">
    <source>
        <dbReference type="EMBL" id="TVZ67964.1"/>
    </source>
</evidence>
<name>A0A542BLR4_SERFO</name>
<comment type="caution">
    <text evidence="1">The sequence shown here is derived from an EMBL/GenBank/DDBJ whole genome shotgun (WGS) entry which is preliminary data.</text>
</comment>